<evidence type="ECO:0000313" key="3">
    <source>
        <dbReference type="Proteomes" id="UP000198598"/>
    </source>
</evidence>
<feature type="transmembrane region" description="Helical" evidence="1">
    <location>
        <begin position="65"/>
        <end position="85"/>
    </location>
</feature>
<evidence type="ECO:0000313" key="2">
    <source>
        <dbReference type="EMBL" id="SFD68411.1"/>
    </source>
</evidence>
<dbReference type="RefSeq" id="WP_093828469.1">
    <property type="nucleotide sequence ID" value="NZ_FOLQ01000006.1"/>
</dbReference>
<protein>
    <submittedName>
        <fullName evidence="2">Uncharacterized protein</fullName>
    </submittedName>
</protein>
<keyword evidence="3" id="KW-1185">Reference proteome</keyword>
<keyword evidence="1" id="KW-0812">Transmembrane</keyword>
<sequence>MKTITLLNWLIIGIYGLSLLYLLATNNNPNNDAAGRGMSSGFIVLLLIFGAILTGLNLYNSQTTRIIALVIGGLPVVFMAIFLINEYRGSFQADKGAINDTEQLAIQKLNP</sequence>
<feature type="transmembrane region" description="Helical" evidence="1">
    <location>
        <begin position="37"/>
        <end position="59"/>
    </location>
</feature>
<dbReference type="Proteomes" id="UP000198598">
    <property type="component" value="Unassembled WGS sequence"/>
</dbReference>
<proteinExistence type="predicted"/>
<gene>
    <name evidence="2" type="ORF">SAMN05216167_106214</name>
</gene>
<accession>A0A1I1UC11</accession>
<dbReference type="EMBL" id="FOLQ01000006">
    <property type="protein sequence ID" value="SFD68411.1"/>
    <property type="molecule type" value="Genomic_DNA"/>
</dbReference>
<keyword evidence="1" id="KW-1133">Transmembrane helix</keyword>
<dbReference type="STRING" id="662367.SAMN05216167_106214"/>
<feature type="transmembrane region" description="Helical" evidence="1">
    <location>
        <begin position="6"/>
        <end position="25"/>
    </location>
</feature>
<evidence type="ECO:0000256" key="1">
    <source>
        <dbReference type="SAM" id="Phobius"/>
    </source>
</evidence>
<keyword evidence="1" id="KW-0472">Membrane</keyword>
<organism evidence="2 3">
    <name type="scientific">Spirosoma endophyticum</name>
    <dbReference type="NCBI Taxonomy" id="662367"/>
    <lineage>
        <taxon>Bacteria</taxon>
        <taxon>Pseudomonadati</taxon>
        <taxon>Bacteroidota</taxon>
        <taxon>Cytophagia</taxon>
        <taxon>Cytophagales</taxon>
        <taxon>Cytophagaceae</taxon>
        <taxon>Spirosoma</taxon>
    </lineage>
</organism>
<dbReference type="AlphaFoldDB" id="A0A1I1UC11"/>
<dbReference type="OrthoDB" id="961595at2"/>
<name>A0A1I1UC11_9BACT</name>
<reference evidence="2 3" key="1">
    <citation type="submission" date="2016-10" db="EMBL/GenBank/DDBJ databases">
        <authorList>
            <person name="de Groot N.N."/>
        </authorList>
    </citation>
    <scope>NUCLEOTIDE SEQUENCE [LARGE SCALE GENOMIC DNA]</scope>
    <source>
        <strain evidence="2 3">DSM 26130</strain>
    </source>
</reference>